<dbReference type="HOGENOM" id="CLU_129874_0_4_0"/>
<dbReference type="OrthoDB" id="160990at2"/>
<keyword evidence="2" id="KW-1185">Reference proteome</keyword>
<dbReference type="AlphaFoldDB" id="Q1IID5"/>
<sequence length="127" mass="14299">MRDFRTLAIWERAHRLTLGVYRETGGFPSSELYGLTSQTRRAAASIGANIAEGAGKDSNPEFLRFLQIASGSASELENHLLLARDLGFLVVPVYGRLSAELQDVRKMITAFMRHLQGRRRMYDEGRL</sequence>
<dbReference type="STRING" id="204669.Acid345_4365"/>
<gene>
    <name evidence="1" type="ordered locus">Acid345_4365</name>
</gene>
<dbReference type="PANTHER" id="PTHR38471">
    <property type="entry name" value="FOUR HELIX BUNDLE PROTEIN"/>
    <property type="match status" value="1"/>
</dbReference>
<dbReference type="KEGG" id="aba:Acid345_4365"/>
<accession>Q1IID5</accession>
<dbReference type="eggNOG" id="ENOG5032YWC">
    <property type="taxonomic scope" value="Bacteria"/>
</dbReference>
<dbReference type="Proteomes" id="UP000002432">
    <property type="component" value="Chromosome"/>
</dbReference>
<dbReference type="CDD" id="cd16377">
    <property type="entry name" value="23S_rRNA_IVP_like"/>
    <property type="match status" value="1"/>
</dbReference>
<evidence type="ECO:0000313" key="1">
    <source>
        <dbReference type="EMBL" id="ABF43365.1"/>
    </source>
</evidence>
<dbReference type="SUPFAM" id="SSF158446">
    <property type="entry name" value="IVS-encoded protein-like"/>
    <property type="match status" value="1"/>
</dbReference>
<dbReference type="InterPro" id="IPR036583">
    <property type="entry name" value="23S_rRNA_IVS_sf"/>
</dbReference>
<dbReference type="Pfam" id="PF05635">
    <property type="entry name" value="23S_rRNA_IVP"/>
    <property type="match status" value="1"/>
</dbReference>
<evidence type="ECO:0000313" key="2">
    <source>
        <dbReference type="Proteomes" id="UP000002432"/>
    </source>
</evidence>
<dbReference type="InterPro" id="IPR012657">
    <property type="entry name" value="23S_rRNA-intervening_sequence"/>
</dbReference>
<dbReference type="NCBIfam" id="TIGR02436">
    <property type="entry name" value="four helix bundle protein"/>
    <property type="match status" value="1"/>
</dbReference>
<proteinExistence type="predicted"/>
<organism evidence="1 2">
    <name type="scientific">Koribacter versatilis (strain Ellin345)</name>
    <dbReference type="NCBI Taxonomy" id="204669"/>
    <lineage>
        <taxon>Bacteria</taxon>
        <taxon>Pseudomonadati</taxon>
        <taxon>Acidobacteriota</taxon>
        <taxon>Terriglobia</taxon>
        <taxon>Terriglobales</taxon>
        <taxon>Candidatus Korobacteraceae</taxon>
        <taxon>Candidatus Korobacter</taxon>
    </lineage>
</organism>
<reference evidence="1 2" key="1">
    <citation type="journal article" date="2009" name="Appl. Environ. Microbiol.">
        <title>Three genomes from the phylum Acidobacteria provide insight into the lifestyles of these microorganisms in soils.</title>
        <authorList>
            <person name="Ward N.L."/>
            <person name="Challacombe J.F."/>
            <person name="Janssen P.H."/>
            <person name="Henrissat B."/>
            <person name="Coutinho P.M."/>
            <person name="Wu M."/>
            <person name="Xie G."/>
            <person name="Haft D.H."/>
            <person name="Sait M."/>
            <person name="Badger J."/>
            <person name="Barabote R.D."/>
            <person name="Bradley B."/>
            <person name="Brettin T.S."/>
            <person name="Brinkac L.M."/>
            <person name="Bruce D."/>
            <person name="Creasy T."/>
            <person name="Daugherty S.C."/>
            <person name="Davidsen T.M."/>
            <person name="DeBoy R.T."/>
            <person name="Detter J.C."/>
            <person name="Dodson R.J."/>
            <person name="Durkin A.S."/>
            <person name="Ganapathy A."/>
            <person name="Gwinn-Giglio M."/>
            <person name="Han C.S."/>
            <person name="Khouri H."/>
            <person name="Kiss H."/>
            <person name="Kothari S.P."/>
            <person name="Madupu R."/>
            <person name="Nelson K.E."/>
            <person name="Nelson W.C."/>
            <person name="Paulsen I."/>
            <person name="Penn K."/>
            <person name="Ren Q."/>
            <person name="Rosovitz M.J."/>
            <person name="Selengut J.D."/>
            <person name="Shrivastava S."/>
            <person name="Sullivan S.A."/>
            <person name="Tapia R."/>
            <person name="Thompson L.S."/>
            <person name="Watkins K.L."/>
            <person name="Yang Q."/>
            <person name="Yu C."/>
            <person name="Zafar N."/>
            <person name="Zhou L."/>
            <person name="Kuske C.R."/>
        </authorList>
    </citation>
    <scope>NUCLEOTIDE SEQUENCE [LARGE SCALE GENOMIC DNA]</scope>
    <source>
        <strain evidence="1 2">Ellin345</strain>
    </source>
</reference>
<dbReference type="EnsemblBacteria" id="ABF43365">
    <property type="protein sequence ID" value="ABF43365"/>
    <property type="gene ID" value="Acid345_4365"/>
</dbReference>
<protein>
    <submittedName>
        <fullName evidence="1">S23 ribosomal</fullName>
    </submittedName>
</protein>
<dbReference type="RefSeq" id="WP_011525162.1">
    <property type="nucleotide sequence ID" value="NC_008009.1"/>
</dbReference>
<dbReference type="Gene3D" id="1.20.1440.60">
    <property type="entry name" value="23S rRNA-intervening sequence"/>
    <property type="match status" value="1"/>
</dbReference>
<dbReference type="EMBL" id="CP000360">
    <property type="protein sequence ID" value="ABF43365.1"/>
    <property type="molecule type" value="Genomic_DNA"/>
</dbReference>
<name>Q1IID5_KORVE</name>
<dbReference type="PANTHER" id="PTHR38471:SF2">
    <property type="entry name" value="FOUR HELIX BUNDLE PROTEIN"/>
    <property type="match status" value="1"/>
</dbReference>